<dbReference type="SMART" id="SM00220">
    <property type="entry name" value="S_TKc"/>
    <property type="match status" value="1"/>
</dbReference>
<feature type="compositionally biased region" description="Gly residues" evidence="2">
    <location>
        <begin position="158"/>
        <end position="167"/>
    </location>
</feature>
<feature type="compositionally biased region" description="Low complexity" evidence="2">
    <location>
        <begin position="1170"/>
        <end position="1185"/>
    </location>
</feature>
<reference evidence="4 5" key="1">
    <citation type="journal article" date="2015" name="Nat. Commun.">
        <title>Lucilia cuprina genome unlocks parasitic fly biology to underpin future interventions.</title>
        <authorList>
            <person name="Anstead C.A."/>
            <person name="Korhonen P.K."/>
            <person name="Young N.D."/>
            <person name="Hall R.S."/>
            <person name="Jex A.R."/>
            <person name="Murali S.C."/>
            <person name="Hughes D.S."/>
            <person name="Lee S.F."/>
            <person name="Perry T."/>
            <person name="Stroehlein A.J."/>
            <person name="Ansell B.R."/>
            <person name="Breugelmans B."/>
            <person name="Hofmann A."/>
            <person name="Qu J."/>
            <person name="Dugan S."/>
            <person name="Lee S.L."/>
            <person name="Chao H."/>
            <person name="Dinh H."/>
            <person name="Han Y."/>
            <person name="Doddapaneni H.V."/>
            <person name="Worley K.C."/>
            <person name="Muzny D.M."/>
            <person name="Ioannidis P."/>
            <person name="Waterhouse R.M."/>
            <person name="Zdobnov E.M."/>
            <person name="James P.J."/>
            <person name="Bagnall N.H."/>
            <person name="Kotze A.C."/>
            <person name="Gibbs R.A."/>
            <person name="Richards S."/>
            <person name="Batterham P."/>
            <person name="Gasser R.B."/>
        </authorList>
    </citation>
    <scope>NUCLEOTIDE SEQUENCE [LARGE SCALE GENOMIC DNA]</scope>
    <source>
        <strain evidence="4 5">LS</strain>
        <tissue evidence="4">Full body</tissue>
    </source>
</reference>
<dbReference type="Proteomes" id="UP000037069">
    <property type="component" value="Unassembled WGS sequence"/>
</dbReference>
<feature type="region of interest" description="Disordered" evidence="2">
    <location>
        <begin position="578"/>
        <end position="601"/>
    </location>
</feature>
<dbReference type="EMBL" id="JRES01000036">
    <property type="protein sequence ID" value="KNC34698.1"/>
    <property type="molecule type" value="Genomic_DNA"/>
</dbReference>
<feature type="compositionally biased region" description="Polar residues" evidence="2">
    <location>
        <begin position="242"/>
        <end position="251"/>
    </location>
</feature>
<evidence type="ECO:0000259" key="3">
    <source>
        <dbReference type="PROSITE" id="PS50011"/>
    </source>
</evidence>
<dbReference type="AlphaFoldDB" id="A0A0L0CQR6"/>
<dbReference type="Pfam" id="PF00069">
    <property type="entry name" value="Pkinase"/>
    <property type="match status" value="1"/>
</dbReference>
<dbReference type="InterPro" id="IPR000719">
    <property type="entry name" value="Prot_kinase_dom"/>
</dbReference>
<gene>
    <name evidence="4" type="ORF">FF38_09137</name>
</gene>
<dbReference type="Gene3D" id="1.10.510.10">
    <property type="entry name" value="Transferase(Phosphotransferase) domain 1"/>
    <property type="match status" value="1"/>
</dbReference>
<dbReference type="OrthoDB" id="79687at2759"/>
<evidence type="ECO:0000256" key="2">
    <source>
        <dbReference type="SAM" id="MobiDB-lite"/>
    </source>
</evidence>
<dbReference type="InterPro" id="IPR011009">
    <property type="entry name" value="Kinase-like_dom_sf"/>
</dbReference>
<protein>
    <recommendedName>
        <fullName evidence="3">Protein kinase domain-containing protein</fullName>
    </recommendedName>
</protein>
<feature type="compositionally biased region" description="Basic and acidic residues" evidence="2">
    <location>
        <begin position="140"/>
        <end position="152"/>
    </location>
</feature>
<feature type="compositionally biased region" description="Low complexity" evidence="2">
    <location>
        <begin position="399"/>
        <end position="420"/>
    </location>
</feature>
<proteinExistence type="inferred from homology"/>
<accession>A0A0L0CQR6</accession>
<dbReference type="GO" id="GO:0004672">
    <property type="term" value="F:protein kinase activity"/>
    <property type="evidence" value="ECO:0007669"/>
    <property type="project" value="InterPro"/>
</dbReference>
<feature type="compositionally biased region" description="Polar residues" evidence="2">
    <location>
        <begin position="307"/>
        <end position="318"/>
    </location>
</feature>
<comment type="similarity">
    <text evidence="1">Belongs to the protein kinase superfamily.</text>
</comment>
<sequence length="1242" mass="135151">MSQLKENKNKNKNTFLGKSTRKFAKIALHWRKLKEHILQTHSNKSPHEQGAEATSTYRAYGGDIQPYPEPNNVAIENNQQQQQSLRSNSNNFSLQLQQTQGQQQKSLTSPHLDSLQKNTDFQSSNTKASITATTAARRYSRFENTEALERRVSSSSSGSGGGGGGGSRSLAASALADIITADVAVSPQQQQQQHTFGSRTYSDGRVKRASIYGTDVAGKLTTTGGGSLIKRHSGTFTGGFELTSNRGQTGAVNGFDSGKVWDGDSIHQQQQQQQQQQYSTDATQGGSGSSSSSAYNTSTGSPMRQRLPSQSGLNDLSGNTPGIFVGGLGGSNIYSNNIQTPSTFNIGTAASGSGVGAASGAVISSSSVGSSAGAIGSSSGIAASLTSGGSSSGGGTAGSVGNTISAPGSGSSGGAASVGPRRQGSFTNVFSKIIDGMPASTMFSKFKSVNTPVTQQTVIEGNPIKQYFDIGKQVACAGPELAWKIHDGSRKSDGKECSIFVFEKKVAEKLHKPRRKETITEILKNSVKNLERFRHPKMLQIYHTVEESSETLAFATEPIFASLANILAFHESKTYENVIPPNTGNNQSMQQSQTPTPMRPTHAKDYTFLDIELKCGFLQLIEAITFLHYSGHVIHRNICPSSILITKRGTWKLAGLEFLERMNETDINESITCQPWTTRSSKMAQPNLDFMPPETQIHSKCSLLSDMFSLGLVICAVFNRGRPIIQAGNIPANYIKQLEMLDDNVQKMLPRVPVPLQEATSRLVNRDPTARPTAQLLQLIKYFVDPAVNALKFLDVVNMKDTSQKSQFYKVTLMESMPLIPKKLWWQNLWPMLQSEISNGEVLAAVLHPVLTLLQESSKTEYEAVMAPTMKIILNGPKSIQATVTLLENLHLIIDKTPTEDVTTDIMPMLFASFESSTIQVQNAAVVAVTNVYDNITEASIKRMVLPKVKSVFEKNLTDPKIVQNVLICVESLMDRMDKPEVTEEILSILAGVEIPDPDLIMRSVRIYQRMFFDVSYNLTTEAIANNVLPLLIPHTINPHLSLEQYCLLLEAIQSFLENIDRQQRNRLKMENISMSSPERHRILRHQYSTDNMNAIPPFNIPNLRIDQRKTSSAEDMARKNSGGSGMLGGWWFGCSPSSPDSNFLRVANAFPNRRLSDNTLMTPKIRIAPSCASSPGGTPGSGLPTRRHSSIGPQERRGSTINLSPPTAYGFGARGGSGSSLSVPSSSVYVVSLKNLKTILT</sequence>
<feature type="compositionally biased region" description="Polar residues" evidence="2">
    <location>
        <begin position="115"/>
        <end position="134"/>
    </location>
</feature>
<name>A0A0L0CQR6_LUCCU</name>
<dbReference type="InterPro" id="IPR016024">
    <property type="entry name" value="ARM-type_fold"/>
</dbReference>
<feature type="domain" description="Protein kinase" evidence="3">
    <location>
        <begin position="468"/>
        <end position="783"/>
    </location>
</feature>
<feature type="region of interest" description="Disordered" evidence="2">
    <location>
        <begin position="95"/>
        <end position="169"/>
    </location>
</feature>
<dbReference type="Gene3D" id="1.25.10.10">
    <property type="entry name" value="Leucine-rich Repeat Variant"/>
    <property type="match status" value="1"/>
</dbReference>
<dbReference type="PANTHER" id="PTHR12984:SF16">
    <property type="entry name" value="BLACK MATCH, ISOFORM H"/>
    <property type="match status" value="1"/>
</dbReference>
<comment type="caution">
    <text evidence="4">The sequence shown here is derived from an EMBL/GenBank/DDBJ whole genome shotgun (WGS) entry which is preliminary data.</text>
</comment>
<dbReference type="SUPFAM" id="SSF56112">
    <property type="entry name" value="Protein kinase-like (PK-like)"/>
    <property type="match status" value="1"/>
</dbReference>
<dbReference type="PROSITE" id="PS50011">
    <property type="entry name" value="PROTEIN_KINASE_DOM"/>
    <property type="match status" value="1"/>
</dbReference>
<keyword evidence="5" id="KW-1185">Reference proteome</keyword>
<evidence type="ECO:0000313" key="4">
    <source>
        <dbReference type="EMBL" id="KNC34698.1"/>
    </source>
</evidence>
<feature type="region of interest" description="Disordered" evidence="2">
    <location>
        <begin position="238"/>
        <end position="318"/>
    </location>
</feature>
<organism evidence="4 5">
    <name type="scientific">Lucilia cuprina</name>
    <name type="common">Green bottle fly</name>
    <name type="synonym">Australian sheep blowfly</name>
    <dbReference type="NCBI Taxonomy" id="7375"/>
    <lineage>
        <taxon>Eukaryota</taxon>
        <taxon>Metazoa</taxon>
        <taxon>Ecdysozoa</taxon>
        <taxon>Arthropoda</taxon>
        <taxon>Hexapoda</taxon>
        <taxon>Insecta</taxon>
        <taxon>Pterygota</taxon>
        <taxon>Neoptera</taxon>
        <taxon>Endopterygota</taxon>
        <taxon>Diptera</taxon>
        <taxon>Brachycera</taxon>
        <taxon>Muscomorpha</taxon>
        <taxon>Oestroidea</taxon>
        <taxon>Calliphoridae</taxon>
        <taxon>Luciliinae</taxon>
        <taxon>Lucilia</taxon>
    </lineage>
</organism>
<dbReference type="PANTHER" id="PTHR12984">
    <property type="entry name" value="SCY1-RELATED S/T PROTEIN KINASE-LIKE"/>
    <property type="match status" value="1"/>
</dbReference>
<dbReference type="GO" id="GO:0005524">
    <property type="term" value="F:ATP binding"/>
    <property type="evidence" value="ECO:0007669"/>
    <property type="project" value="InterPro"/>
</dbReference>
<evidence type="ECO:0000256" key="1">
    <source>
        <dbReference type="ARBA" id="ARBA00038349"/>
    </source>
</evidence>
<feature type="compositionally biased region" description="Polar residues" evidence="2">
    <location>
        <begin position="580"/>
        <end position="596"/>
    </location>
</feature>
<feature type="compositionally biased region" description="Low complexity" evidence="2">
    <location>
        <begin position="268"/>
        <end position="301"/>
    </location>
</feature>
<feature type="region of interest" description="Disordered" evidence="2">
    <location>
        <begin position="385"/>
        <end position="421"/>
    </location>
</feature>
<dbReference type="SUPFAM" id="SSF48371">
    <property type="entry name" value="ARM repeat"/>
    <property type="match status" value="1"/>
</dbReference>
<feature type="region of interest" description="Disordered" evidence="2">
    <location>
        <begin position="1169"/>
        <end position="1204"/>
    </location>
</feature>
<dbReference type="CDD" id="cd14011">
    <property type="entry name" value="PK_SCY1_like"/>
    <property type="match status" value="1"/>
</dbReference>
<dbReference type="InterPro" id="IPR011989">
    <property type="entry name" value="ARM-like"/>
</dbReference>
<dbReference type="InterPro" id="IPR051177">
    <property type="entry name" value="CIK-Related_Protein"/>
</dbReference>
<evidence type="ECO:0000313" key="5">
    <source>
        <dbReference type="Proteomes" id="UP000037069"/>
    </source>
</evidence>
<feature type="compositionally biased region" description="Low complexity" evidence="2">
    <location>
        <begin position="95"/>
        <end position="109"/>
    </location>
</feature>
<dbReference type="Gene3D" id="3.30.200.20">
    <property type="entry name" value="Phosphorylase Kinase, domain 1"/>
    <property type="match status" value="1"/>
</dbReference>